<dbReference type="Gene3D" id="1.10.760.10">
    <property type="entry name" value="Cytochrome c-like domain"/>
    <property type="match status" value="2"/>
</dbReference>
<dbReference type="RefSeq" id="WP_248938558.1">
    <property type="nucleotide sequence ID" value="NZ_JAKIKS010000004.1"/>
</dbReference>
<dbReference type="Pfam" id="PF13442">
    <property type="entry name" value="Cytochrome_CBB3"/>
    <property type="match status" value="1"/>
</dbReference>
<evidence type="ECO:0000256" key="4">
    <source>
        <dbReference type="ARBA" id="ARBA00022723"/>
    </source>
</evidence>
<reference evidence="11 12" key="1">
    <citation type="submission" date="2022-01" db="EMBL/GenBank/DDBJ databases">
        <title>Whole genome-based taxonomy of the Shewanellaceae.</title>
        <authorList>
            <person name="Martin-Rodriguez A.J."/>
        </authorList>
    </citation>
    <scope>NUCLEOTIDE SEQUENCE [LARGE SCALE GENOMIC DNA]</scope>
    <source>
        <strain evidence="11 12">DSM 17177</strain>
    </source>
</reference>
<keyword evidence="5" id="KW-0732">Signal</keyword>
<dbReference type="PANTHER" id="PTHR35008">
    <property type="entry name" value="BLL4482 PROTEIN-RELATED"/>
    <property type="match status" value="1"/>
</dbReference>
<keyword evidence="8" id="KW-0472">Membrane</keyword>
<keyword evidence="7 9" id="KW-0408">Iron</keyword>
<evidence type="ECO:0000256" key="7">
    <source>
        <dbReference type="ARBA" id="ARBA00023004"/>
    </source>
</evidence>
<dbReference type="Proteomes" id="UP001203423">
    <property type="component" value="Unassembled WGS sequence"/>
</dbReference>
<evidence type="ECO:0000313" key="12">
    <source>
        <dbReference type="Proteomes" id="UP001203423"/>
    </source>
</evidence>
<feature type="domain" description="Cytochrome c" evidence="10">
    <location>
        <begin position="186"/>
        <end position="293"/>
    </location>
</feature>
<dbReference type="Pfam" id="PF00034">
    <property type="entry name" value="Cytochrom_C"/>
    <property type="match status" value="1"/>
</dbReference>
<dbReference type="PANTHER" id="PTHR35008:SF8">
    <property type="entry name" value="ALCOHOL DEHYDROGENASE CYTOCHROME C SUBUNIT"/>
    <property type="match status" value="1"/>
</dbReference>
<keyword evidence="6" id="KW-0677">Repeat</keyword>
<evidence type="ECO:0000256" key="1">
    <source>
        <dbReference type="ARBA" id="ARBA00004236"/>
    </source>
</evidence>
<keyword evidence="2" id="KW-1003">Cell membrane</keyword>
<evidence type="ECO:0000256" key="5">
    <source>
        <dbReference type="ARBA" id="ARBA00022729"/>
    </source>
</evidence>
<keyword evidence="3 9" id="KW-0349">Heme</keyword>
<feature type="domain" description="Cytochrome c" evidence="10">
    <location>
        <begin position="41"/>
        <end position="144"/>
    </location>
</feature>
<protein>
    <submittedName>
        <fullName evidence="11">C-type cytochrome</fullName>
    </submittedName>
</protein>
<evidence type="ECO:0000313" key="11">
    <source>
        <dbReference type="EMBL" id="MCL1123275.1"/>
    </source>
</evidence>
<evidence type="ECO:0000256" key="6">
    <source>
        <dbReference type="ARBA" id="ARBA00022737"/>
    </source>
</evidence>
<comment type="subcellular location">
    <subcellularLocation>
        <location evidence="1">Cell membrane</location>
    </subcellularLocation>
</comment>
<proteinExistence type="predicted"/>
<keyword evidence="12" id="KW-1185">Reference proteome</keyword>
<evidence type="ECO:0000259" key="10">
    <source>
        <dbReference type="PROSITE" id="PS51007"/>
    </source>
</evidence>
<name>A0ABT0L6I6_9GAMM</name>
<organism evidence="11 12">
    <name type="scientific">Shewanella surugensis</name>
    <dbReference type="NCBI Taxonomy" id="212020"/>
    <lineage>
        <taxon>Bacteria</taxon>
        <taxon>Pseudomonadati</taxon>
        <taxon>Pseudomonadota</taxon>
        <taxon>Gammaproteobacteria</taxon>
        <taxon>Alteromonadales</taxon>
        <taxon>Shewanellaceae</taxon>
        <taxon>Shewanella</taxon>
    </lineage>
</organism>
<dbReference type="InterPro" id="IPR014353">
    <property type="entry name" value="Membr-bd_ADH_cyt_c"/>
</dbReference>
<dbReference type="PIRSF" id="PIRSF000018">
    <property type="entry name" value="Mb_ADH_cyt_c"/>
    <property type="match status" value="1"/>
</dbReference>
<feature type="domain" description="Cytochrome c" evidence="10">
    <location>
        <begin position="321"/>
        <end position="411"/>
    </location>
</feature>
<dbReference type="EMBL" id="JAKIKS010000004">
    <property type="protein sequence ID" value="MCL1123275.1"/>
    <property type="molecule type" value="Genomic_DNA"/>
</dbReference>
<dbReference type="PROSITE" id="PS51007">
    <property type="entry name" value="CYTC"/>
    <property type="match status" value="3"/>
</dbReference>
<keyword evidence="4 9" id="KW-0479">Metal-binding</keyword>
<evidence type="ECO:0000256" key="2">
    <source>
        <dbReference type="ARBA" id="ARBA00022475"/>
    </source>
</evidence>
<sequence length="446" mass="48924">MKNIFMIGVLAGIFALTFVYLGSGKDAKIPPLASQWIVNDTVIERGRQVAIEGDCVACHTAPNGAPFAGGVHFASPFGDIYSTNITPDLTHGIGGYTREDFYRAVKYGYSKNVGNLYPAMPYTSYRKLNDEDMNALWAYFQSVTPIAEPNISNDLIFPANIRFGLGGWNQLFFDDSNFSADPHKSEQWNQGKYFVEAAGHCGECHTPRNFAFAMKPDQALEGALLEGWNAMNITSGELKNQGWTAQELNQFLKQGESKLGITFDSMFMVVNHSLSHMTQDDFNAISAYLLDLDNVNTPVMADQTATTTAANKQRHYLTDSEKSLAGYKTYVNYCAGCHGVDGLGKPNAVVALDLNSTFSANSPYNSIAVILRGLPSKRQSVTKGSVAMSSFNNQVSDKQVAELVNFARAAWGNQPESTVDAKMVTDIRQTLENEGYLGHMQQQASH</sequence>
<dbReference type="InterPro" id="IPR051459">
    <property type="entry name" value="Cytochrome_c-type_DH"/>
</dbReference>
<dbReference type="InterPro" id="IPR009056">
    <property type="entry name" value="Cyt_c-like_dom"/>
</dbReference>
<dbReference type="InterPro" id="IPR036909">
    <property type="entry name" value="Cyt_c-like_dom_sf"/>
</dbReference>
<evidence type="ECO:0000256" key="8">
    <source>
        <dbReference type="ARBA" id="ARBA00023136"/>
    </source>
</evidence>
<comment type="caution">
    <text evidence="11">The sequence shown here is derived from an EMBL/GenBank/DDBJ whole genome shotgun (WGS) entry which is preliminary data.</text>
</comment>
<evidence type="ECO:0000256" key="9">
    <source>
        <dbReference type="PROSITE-ProRule" id="PRU00433"/>
    </source>
</evidence>
<dbReference type="SUPFAM" id="SSF46626">
    <property type="entry name" value="Cytochrome c"/>
    <property type="match status" value="3"/>
</dbReference>
<gene>
    <name evidence="11" type="ORF">L2764_01955</name>
</gene>
<evidence type="ECO:0000256" key="3">
    <source>
        <dbReference type="ARBA" id="ARBA00022617"/>
    </source>
</evidence>
<accession>A0ABT0L6I6</accession>